<keyword evidence="1" id="KW-0675">Receptor</keyword>
<dbReference type="SUPFAM" id="SSF56935">
    <property type="entry name" value="Porins"/>
    <property type="match status" value="1"/>
</dbReference>
<name>A0A5C6ZUB9_9FLAO</name>
<evidence type="ECO:0000313" key="2">
    <source>
        <dbReference type="Proteomes" id="UP000321367"/>
    </source>
</evidence>
<dbReference type="InterPro" id="IPR037066">
    <property type="entry name" value="Plug_dom_sf"/>
</dbReference>
<dbReference type="EMBL" id="VORY01000021">
    <property type="protein sequence ID" value="TXD92422.1"/>
    <property type="molecule type" value="Genomic_DNA"/>
</dbReference>
<sequence>MLLKVLNYAHPRNINSSRKNRTLFKTKKKTAFLDSLILFFSKYCNNYKINDLQGNLVSGSIPREDGSFNITDIPAGKYNFQAQFIGYKTFSREIEISRNNNTLTIGTIFLETDISMLDDVNIVAERSTIEQRIDRKVINVGKDLTTAGASAADIMGNLPTLTVDQDGNIAVLGNDNVRILVDGKPTNIPAARLLKQIPSSSIKSIELITNPSVKYNPEGMSGIINIVLHKTPTLGSMAILIQG</sequence>
<dbReference type="InterPro" id="IPR008969">
    <property type="entry name" value="CarboxyPept-like_regulatory"/>
</dbReference>
<protein>
    <submittedName>
        <fullName evidence="1">TonB-dependent receptor</fullName>
    </submittedName>
</protein>
<reference evidence="1 2" key="1">
    <citation type="submission" date="2019-08" db="EMBL/GenBank/DDBJ databases">
        <title>Genome sequence of Gillisia hiemivivida IC154 (type strain).</title>
        <authorList>
            <person name="Bowman J.P."/>
        </authorList>
    </citation>
    <scope>NUCLEOTIDE SEQUENCE [LARGE SCALE GENOMIC DNA]</scope>
    <source>
        <strain evidence="1 2">IC154</strain>
    </source>
</reference>
<organism evidence="1 2">
    <name type="scientific">Gillisia hiemivivida</name>
    <dbReference type="NCBI Taxonomy" id="291190"/>
    <lineage>
        <taxon>Bacteria</taxon>
        <taxon>Pseudomonadati</taxon>
        <taxon>Bacteroidota</taxon>
        <taxon>Flavobacteriia</taxon>
        <taxon>Flavobacteriales</taxon>
        <taxon>Flavobacteriaceae</taxon>
        <taxon>Gillisia</taxon>
    </lineage>
</organism>
<dbReference type="AlphaFoldDB" id="A0A5C6ZUB9"/>
<dbReference type="SUPFAM" id="SSF49464">
    <property type="entry name" value="Carboxypeptidase regulatory domain-like"/>
    <property type="match status" value="1"/>
</dbReference>
<dbReference type="Proteomes" id="UP000321367">
    <property type="component" value="Unassembled WGS sequence"/>
</dbReference>
<gene>
    <name evidence="1" type="ORF">ES724_13785</name>
</gene>
<keyword evidence="2" id="KW-1185">Reference proteome</keyword>
<dbReference type="Gene3D" id="2.170.130.10">
    <property type="entry name" value="TonB-dependent receptor, plug domain"/>
    <property type="match status" value="1"/>
</dbReference>
<accession>A0A5C6ZUB9</accession>
<proteinExistence type="predicted"/>
<comment type="caution">
    <text evidence="1">The sequence shown here is derived from an EMBL/GenBank/DDBJ whole genome shotgun (WGS) entry which is preliminary data.</text>
</comment>
<evidence type="ECO:0000313" key="1">
    <source>
        <dbReference type="EMBL" id="TXD92422.1"/>
    </source>
</evidence>
<dbReference type="OrthoDB" id="8764943at2"/>
<dbReference type="Pfam" id="PF13715">
    <property type="entry name" value="CarbopepD_reg_2"/>
    <property type="match status" value="1"/>
</dbReference>